<gene>
    <name evidence="1" type="ORF">FOZG_03849</name>
</gene>
<dbReference type="Proteomes" id="UP000030766">
    <property type="component" value="Unassembled WGS sequence"/>
</dbReference>
<name>W9KUR3_FUSOX</name>
<evidence type="ECO:0000313" key="1">
    <source>
        <dbReference type="EMBL" id="EWZ48176.1"/>
    </source>
</evidence>
<protein>
    <submittedName>
        <fullName evidence="1">Uncharacterized protein</fullName>
    </submittedName>
</protein>
<sequence>MNPNASMSVASLVKRYQSLRVAERRDKEWRNYPLPQKFLEDHGYVSG</sequence>
<organism evidence="1">
    <name type="scientific">Fusarium oxysporum Fo47</name>
    <dbReference type="NCBI Taxonomy" id="660027"/>
    <lineage>
        <taxon>Eukaryota</taxon>
        <taxon>Fungi</taxon>
        <taxon>Dikarya</taxon>
        <taxon>Ascomycota</taxon>
        <taxon>Pezizomycotina</taxon>
        <taxon>Sordariomycetes</taxon>
        <taxon>Hypocreomycetidae</taxon>
        <taxon>Hypocreales</taxon>
        <taxon>Nectriaceae</taxon>
        <taxon>Fusarium</taxon>
        <taxon>Fusarium oxysporum species complex</taxon>
    </lineage>
</organism>
<accession>W9KUR3</accession>
<dbReference type="VEuPathDB" id="FungiDB:FOZG_03849"/>
<dbReference type="AlphaFoldDB" id="W9KUR3"/>
<dbReference type="HOGENOM" id="CLU_3175409_0_0_1"/>
<reference evidence="1" key="2">
    <citation type="submission" date="2012-06" db="EMBL/GenBank/DDBJ databases">
        <title>Annotation of the Genome Sequence of Fusarium oxysporum Fo47.</title>
        <authorList>
            <consortium name="The Broad Institute Genomics Platform"/>
            <person name="Ma L.-J."/>
            <person name="Corby-Kistler H."/>
            <person name="Broz K."/>
            <person name="Gale L.R."/>
            <person name="Jonkers W."/>
            <person name="O'Donnell K."/>
            <person name="Ploetz R."/>
            <person name="Steinberg C."/>
            <person name="Schwartz D.C."/>
            <person name="VanEtten H."/>
            <person name="Zhou S."/>
            <person name="Young S.K."/>
            <person name="Zeng Q."/>
            <person name="Gargeya S."/>
            <person name="Fitzgerald M."/>
            <person name="Abouelleil A."/>
            <person name="Alvarado L."/>
            <person name="Chapman S.B."/>
            <person name="Gainer-Dewar J."/>
            <person name="Goldberg J."/>
            <person name="Griggs A."/>
            <person name="Gujja S."/>
            <person name="Hansen M."/>
            <person name="Howarth C."/>
            <person name="Imamovic A."/>
            <person name="Ireland A."/>
            <person name="Larimer J."/>
            <person name="McCowan C."/>
            <person name="Murphy C."/>
            <person name="Pearson M."/>
            <person name="Poon T.W."/>
            <person name="Priest M."/>
            <person name="Roberts A."/>
            <person name="Saif S."/>
            <person name="Shea T."/>
            <person name="Sykes S."/>
            <person name="Wortman J."/>
            <person name="Nusbaum C."/>
            <person name="Birren B."/>
        </authorList>
    </citation>
    <scope>NUCLEOTIDE SEQUENCE</scope>
    <source>
        <strain evidence="1">Fo47</strain>
    </source>
</reference>
<proteinExistence type="predicted"/>
<reference evidence="1" key="1">
    <citation type="submission" date="2011-06" db="EMBL/GenBank/DDBJ databases">
        <title>The Genome Sequence of Fusarium oxysporum Fo47.</title>
        <authorList>
            <consortium name="The Broad Institute Genome Sequencing Platform"/>
            <person name="Ma L.-J."/>
            <person name="Gale L.R."/>
            <person name="Schwartz D.C."/>
            <person name="Zhou S."/>
            <person name="Corby-Kistler H."/>
            <person name="Young S.K."/>
            <person name="Zeng Q."/>
            <person name="Gargeya S."/>
            <person name="Fitzgerald M."/>
            <person name="Haas B."/>
            <person name="Abouelleil A."/>
            <person name="Alvarado L."/>
            <person name="Arachchi H.M."/>
            <person name="Berlin A."/>
            <person name="Brown A."/>
            <person name="Chapman S.B."/>
            <person name="Chen Z."/>
            <person name="Dunbar C."/>
            <person name="Freedman E."/>
            <person name="Gearin G."/>
            <person name="Gellesch M."/>
            <person name="Goldberg J."/>
            <person name="Griggs A."/>
            <person name="Gujja S."/>
            <person name="Heiman D."/>
            <person name="Howarth C."/>
            <person name="Larson L."/>
            <person name="Lui A."/>
            <person name="MacDonald P.J.P."/>
            <person name="Mehta T."/>
            <person name="Montmayeur A."/>
            <person name="Murphy C."/>
            <person name="Neiman D."/>
            <person name="Pearson M."/>
            <person name="Priest M."/>
            <person name="Roberts A."/>
            <person name="Saif S."/>
            <person name="Shea T."/>
            <person name="Shenoy N."/>
            <person name="Sisk P."/>
            <person name="Stolte C."/>
            <person name="Sykes S."/>
            <person name="Wortman J."/>
            <person name="Nusbaum C."/>
            <person name="Birren B."/>
        </authorList>
    </citation>
    <scope>NUCLEOTIDE SEQUENCE [LARGE SCALE GENOMIC DNA]</scope>
    <source>
        <strain evidence="1">Fo47</strain>
    </source>
</reference>
<dbReference type="EMBL" id="JH717897">
    <property type="protein sequence ID" value="EWZ48176.1"/>
    <property type="molecule type" value="Genomic_DNA"/>
</dbReference>